<gene>
    <name evidence="2" type="ORF">HMPREF0428_01421</name>
</gene>
<dbReference type="PROSITE" id="PS50943">
    <property type="entry name" value="HTH_CROC1"/>
    <property type="match status" value="1"/>
</dbReference>
<name>A0AA87AKS9_9BACL</name>
<dbReference type="SUPFAM" id="SSF47413">
    <property type="entry name" value="lambda repressor-like DNA-binding domains"/>
    <property type="match status" value="1"/>
</dbReference>
<accession>A0AA87AKS9</accession>
<dbReference type="InterPro" id="IPR010982">
    <property type="entry name" value="Lambda_DNA-bd_dom_sf"/>
</dbReference>
<dbReference type="Proteomes" id="UP000004773">
    <property type="component" value="Unassembled WGS sequence"/>
</dbReference>
<evidence type="ECO:0000313" key="2">
    <source>
        <dbReference type="EMBL" id="EGF87051.1"/>
    </source>
</evidence>
<dbReference type="EMBL" id="ACRO01000030">
    <property type="protein sequence ID" value="EGF87051.1"/>
    <property type="molecule type" value="Genomic_DNA"/>
</dbReference>
<dbReference type="AlphaFoldDB" id="A0AA87AKS9"/>
<reference evidence="2 3" key="1">
    <citation type="submission" date="2011-03" db="EMBL/GenBank/DDBJ databases">
        <title>The Genome Sequence of Gemella haemolysans M341.</title>
        <authorList>
            <consortium name="The Broad Institute Genome Sequencing Platform"/>
            <consortium name="The Broad Institute Genome Sequencing Center for Infectious Disease"/>
            <person name="Earl A."/>
            <person name="Ward D."/>
            <person name="Feldgarden M."/>
            <person name="Gevers D."/>
            <person name="Sibley C.D."/>
            <person name="Field T.R."/>
            <person name="Grinwis M."/>
            <person name="Eshaghurshan C.S."/>
            <person name="Surette M.G."/>
            <person name="Young S.K."/>
            <person name="Zeng Q."/>
            <person name="Gargeya S."/>
            <person name="Fitzgerald M."/>
            <person name="Haas B."/>
            <person name="Abouelleil A."/>
            <person name="Alvarado L."/>
            <person name="Arachchi H.M."/>
            <person name="Berlin A."/>
            <person name="Brown A."/>
            <person name="Chapman S.B."/>
            <person name="Chen Z."/>
            <person name="Dunbar C."/>
            <person name="Freedman E."/>
            <person name="Gearin G."/>
            <person name="Gellesch M."/>
            <person name="Goldberg J."/>
            <person name="Griggs A."/>
            <person name="Gujja S."/>
            <person name="Heilman E.R."/>
            <person name="Heiman D."/>
            <person name="Howarth C."/>
            <person name="Larson L."/>
            <person name="Lui A."/>
            <person name="MacDonald P.J.P."/>
            <person name="Mehta T."/>
            <person name="Montmayeur A."/>
            <person name="Murphy C."/>
            <person name="Neiman D."/>
            <person name="Pearson M."/>
            <person name="Priest M."/>
            <person name="Roberts A."/>
            <person name="Saif S."/>
            <person name="Shea T."/>
            <person name="Shenoy N."/>
            <person name="Sisk P."/>
            <person name="Stolte C."/>
            <person name="Sykes S."/>
            <person name="White J."/>
            <person name="Yandava C."/>
            <person name="Wortman J."/>
            <person name="Nusbaum C."/>
            <person name="Birren B."/>
        </authorList>
    </citation>
    <scope>NUCLEOTIDE SEQUENCE [LARGE SCALE GENOMIC DNA]</scope>
    <source>
        <strain evidence="2 3">M341</strain>
    </source>
</reference>
<evidence type="ECO:0000313" key="3">
    <source>
        <dbReference type="Proteomes" id="UP000004773"/>
    </source>
</evidence>
<dbReference type="CDD" id="cd00093">
    <property type="entry name" value="HTH_XRE"/>
    <property type="match status" value="1"/>
</dbReference>
<evidence type="ECO:0000259" key="1">
    <source>
        <dbReference type="PROSITE" id="PS50943"/>
    </source>
</evidence>
<protein>
    <recommendedName>
        <fullName evidence="1">HTH cro/C1-type domain-containing protein</fullName>
    </recommendedName>
</protein>
<dbReference type="InterPro" id="IPR008003">
    <property type="entry name" value="DUF739"/>
</dbReference>
<dbReference type="GO" id="GO:0003677">
    <property type="term" value="F:DNA binding"/>
    <property type="evidence" value="ECO:0007669"/>
    <property type="project" value="InterPro"/>
</dbReference>
<organism evidence="2 3">
    <name type="scientific">Gemella haemolysans M341</name>
    <dbReference type="NCBI Taxonomy" id="562981"/>
    <lineage>
        <taxon>Bacteria</taxon>
        <taxon>Bacillati</taxon>
        <taxon>Bacillota</taxon>
        <taxon>Bacilli</taxon>
        <taxon>Bacillales</taxon>
        <taxon>Gemellaceae</taxon>
        <taxon>Gemella</taxon>
    </lineage>
</organism>
<proteinExistence type="predicted"/>
<dbReference type="InterPro" id="IPR001387">
    <property type="entry name" value="Cro/C1-type_HTH"/>
</dbReference>
<sequence>MTKTIFNYAKLRGKIKEKYSTLTIFSRELGISRTALSERLNNKSNFSDSEMLKACELLEIPLEKVQEYFFNVYVQKSEL</sequence>
<comment type="caution">
    <text evidence="2">The sequence shown here is derived from an EMBL/GenBank/DDBJ whole genome shotgun (WGS) entry which is preliminary data.</text>
</comment>
<feature type="domain" description="HTH cro/C1-type" evidence="1">
    <location>
        <begin position="25"/>
        <end position="65"/>
    </location>
</feature>
<dbReference type="Pfam" id="PF05339">
    <property type="entry name" value="DUF739"/>
    <property type="match status" value="1"/>
</dbReference>
<dbReference type="RefSeq" id="WP_003147568.1">
    <property type="nucleotide sequence ID" value="NZ_GL883584.1"/>
</dbReference>